<evidence type="ECO:0000256" key="1">
    <source>
        <dbReference type="ARBA" id="ARBA00023015"/>
    </source>
</evidence>
<dbReference type="EMBL" id="BAABJP010000015">
    <property type="protein sequence ID" value="GAA5156689.1"/>
    <property type="molecule type" value="Genomic_DNA"/>
</dbReference>
<evidence type="ECO:0000313" key="7">
    <source>
        <dbReference type="Proteomes" id="UP001428817"/>
    </source>
</evidence>
<keyword evidence="7" id="KW-1185">Reference proteome</keyword>
<evidence type="ECO:0000313" key="6">
    <source>
        <dbReference type="EMBL" id="GAA5156689.1"/>
    </source>
</evidence>
<dbReference type="Pfam" id="PF00440">
    <property type="entry name" value="TetR_N"/>
    <property type="match status" value="1"/>
</dbReference>
<dbReference type="RefSeq" id="WP_185059631.1">
    <property type="nucleotide sequence ID" value="NZ_BAABJP010000015.1"/>
</dbReference>
<dbReference type="Gene3D" id="1.10.357.10">
    <property type="entry name" value="Tetracycline Repressor, domain 2"/>
    <property type="match status" value="1"/>
</dbReference>
<dbReference type="InterPro" id="IPR001647">
    <property type="entry name" value="HTH_TetR"/>
</dbReference>
<dbReference type="SUPFAM" id="SSF46689">
    <property type="entry name" value="Homeodomain-like"/>
    <property type="match status" value="1"/>
</dbReference>
<gene>
    <name evidence="6" type="ORF">GCM10023321_32960</name>
</gene>
<evidence type="ECO:0000256" key="4">
    <source>
        <dbReference type="PROSITE-ProRule" id="PRU00335"/>
    </source>
</evidence>
<name>A0ABP9Q4K4_9PSEU</name>
<dbReference type="InterPro" id="IPR004111">
    <property type="entry name" value="Repressor_TetR_C"/>
</dbReference>
<evidence type="ECO:0000256" key="3">
    <source>
        <dbReference type="ARBA" id="ARBA00023163"/>
    </source>
</evidence>
<protein>
    <submittedName>
        <fullName evidence="6">TetR/AcrR family transcriptional regulator C-terminal domain-containing protein</fullName>
    </submittedName>
</protein>
<comment type="caution">
    <text evidence="6">The sequence shown here is derived from an EMBL/GenBank/DDBJ whole genome shotgun (WGS) entry which is preliminary data.</text>
</comment>
<evidence type="ECO:0000256" key="2">
    <source>
        <dbReference type="ARBA" id="ARBA00023125"/>
    </source>
</evidence>
<proteinExistence type="predicted"/>
<feature type="DNA-binding region" description="H-T-H motif" evidence="4">
    <location>
        <begin position="29"/>
        <end position="48"/>
    </location>
</feature>
<keyword evidence="3" id="KW-0804">Transcription</keyword>
<reference evidence="7" key="1">
    <citation type="journal article" date="2019" name="Int. J. Syst. Evol. Microbiol.">
        <title>The Global Catalogue of Microorganisms (GCM) 10K type strain sequencing project: providing services to taxonomists for standard genome sequencing and annotation.</title>
        <authorList>
            <consortium name="The Broad Institute Genomics Platform"/>
            <consortium name="The Broad Institute Genome Sequencing Center for Infectious Disease"/>
            <person name="Wu L."/>
            <person name="Ma J."/>
        </authorList>
    </citation>
    <scope>NUCLEOTIDE SEQUENCE [LARGE SCALE GENOMIC DNA]</scope>
    <source>
        <strain evidence="7">JCM 18303</strain>
    </source>
</reference>
<keyword evidence="1" id="KW-0805">Transcription regulation</keyword>
<dbReference type="InterPro" id="IPR050109">
    <property type="entry name" value="HTH-type_TetR-like_transc_reg"/>
</dbReference>
<dbReference type="PROSITE" id="PS50977">
    <property type="entry name" value="HTH_TETR_2"/>
    <property type="match status" value="1"/>
</dbReference>
<dbReference type="PANTHER" id="PTHR30055">
    <property type="entry name" value="HTH-TYPE TRANSCRIPTIONAL REGULATOR RUTR"/>
    <property type="match status" value="1"/>
</dbReference>
<dbReference type="InterPro" id="IPR009057">
    <property type="entry name" value="Homeodomain-like_sf"/>
</dbReference>
<accession>A0ABP9Q4K4</accession>
<dbReference type="InterPro" id="IPR036271">
    <property type="entry name" value="Tet_transcr_reg_TetR-rel_C_sf"/>
</dbReference>
<dbReference type="Proteomes" id="UP001428817">
    <property type="component" value="Unassembled WGS sequence"/>
</dbReference>
<sequence>MPRPRSLNPEVIVAAALAVIDRDGLDALSMRAVAGELRMGTMSLYRYVADRDGLESLVVERLLAQVDPRPPAGLSWCAELHVLVGRVRDAVGAHPAVIPLLLRRRHESAASRRWLEATLGALERGGFTGARRVIAQRTLVSYLLGALQTEYYGALSGAGTEALAMDDCPLIAQTARAAAGLTPEDEFGRGLAVVIAGLRSGEAP</sequence>
<dbReference type="PANTHER" id="PTHR30055:SF151">
    <property type="entry name" value="TRANSCRIPTIONAL REGULATORY PROTEIN"/>
    <property type="match status" value="1"/>
</dbReference>
<dbReference type="SUPFAM" id="SSF48498">
    <property type="entry name" value="Tetracyclin repressor-like, C-terminal domain"/>
    <property type="match status" value="1"/>
</dbReference>
<evidence type="ECO:0000259" key="5">
    <source>
        <dbReference type="PROSITE" id="PS50977"/>
    </source>
</evidence>
<organism evidence="6 7">
    <name type="scientific">Pseudonocardia eucalypti</name>
    <dbReference type="NCBI Taxonomy" id="648755"/>
    <lineage>
        <taxon>Bacteria</taxon>
        <taxon>Bacillati</taxon>
        <taxon>Actinomycetota</taxon>
        <taxon>Actinomycetes</taxon>
        <taxon>Pseudonocardiales</taxon>
        <taxon>Pseudonocardiaceae</taxon>
        <taxon>Pseudonocardia</taxon>
    </lineage>
</organism>
<dbReference type="Pfam" id="PF02909">
    <property type="entry name" value="TetR_C_1"/>
    <property type="match status" value="1"/>
</dbReference>
<keyword evidence="2 4" id="KW-0238">DNA-binding</keyword>
<feature type="domain" description="HTH tetR-type" evidence="5">
    <location>
        <begin position="6"/>
        <end position="66"/>
    </location>
</feature>